<sequence length="94" mass="10465">MSYSAKITTKGQTTIPQEVREHFGLQSGDRVEFVIVEGGAMMIPKNKSVADLFGILGRPPAGAGATLKDFDEAIGRYVAEDDERISREWRERHK</sequence>
<name>A0A2P7S4A6_9HYPH</name>
<dbReference type="PROSITE" id="PS51740">
    <property type="entry name" value="SPOVT_ABRB"/>
    <property type="match status" value="1"/>
</dbReference>
<evidence type="ECO:0000259" key="2">
    <source>
        <dbReference type="PROSITE" id="PS51740"/>
    </source>
</evidence>
<dbReference type="EMBL" id="PXYK01000018">
    <property type="protein sequence ID" value="PSJ57259.1"/>
    <property type="molecule type" value="Genomic_DNA"/>
</dbReference>
<keyword evidence="1" id="KW-0238">DNA-binding</keyword>
<proteinExistence type="predicted"/>
<dbReference type="AlphaFoldDB" id="A0A2P7S4A6"/>
<organism evidence="3 4">
    <name type="scientific">Kumtagia ephedrae</name>
    <dbReference type="NCBI Taxonomy" id="2116701"/>
    <lineage>
        <taxon>Bacteria</taxon>
        <taxon>Pseudomonadati</taxon>
        <taxon>Pseudomonadota</taxon>
        <taxon>Alphaproteobacteria</taxon>
        <taxon>Hyphomicrobiales</taxon>
        <taxon>Phyllobacteriaceae</taxon>
        <taxon>Kumtagia</taxon>
    </lineage>
</organism>
<accession>A0A2P7S4A6</accession>
<reference evidence="3 4" key="1">
    <citation type="submission" date="2018-03" db="EMBL/GenBank/DDBJ databases">
        <title>The draft genome of Mesorhizobium sp. 6GN-30.</title>
        <authorList>
            <person name="Liu L."/>
            <person name="Li L."/>
            <person name="Wang T."/>
            <person name="Zhang X."/>
            <person name="Liang L."/>
        </authorList>
    </citation>
    <scope>NUCLEOTIDE SEQUENCE [LARGE SCALE GENOMIC DNA]</scope>
    <source>
        <strain evidence="3 4">6GN30</strain>
    </source>
</reference>
<comment type="caution">
    <text evidence="3">The sequence shown here is derived from an EMBL/GenBank/DDBJ whole genome shotgun (WGS) entry which is preliminary data.</text>
</comment>
<dbReference type="SMART" id="SM00966">
    <property type="entry name" value="SpoVT_AbrB"/>
    <property type="match status" value="1"/>
</dbReference>
<dbReference type="Gene3D" id="2.10.260.10">
    <property type="match status" value="1"/>
</dbReference>
<dbReference type="OrthoDB" id="9809003at2"/>
<dbReference type="SUPFAM" id="SSF89447">
    <property type="entry name" value="AbrB/MazE/MraZ-like"/>
    <property type="match status" value="1"/>
</dbReference>
<feature type="domain" description="SpoVT-AbrB" evidence="2">
    <location>
        <begin position="2"/>
        <end position="47"/>
    </location>
</feature>
<dbReference type="InterPro" id="IPR037914">
    <property type="entry name" value="SpoVT-AbrB_sf"/>
</dbReference>
<dbReference type="RefSeq" id="WP_106773719.1">
    <property type="nucleotide sequence ID" value="NZ_PXYK01000018.1"/>
</dbReference>
<dbReference type="Proteomes" id="UP000241229">
    <property type="component" value="Unassembled WGS sequence"/>
</dbReference>
<evidence type="ECO:0000313" key="3">
    <source>
        <dbReference type="EMBL" id="PSJ57259.1"/>
    </source>
</evidence>
<dbReference type="GO" id="GO:0003677">
    <property type="term" value="F:DNA binding"/>
    <property type="evidence" value="ECO:0007669"/>
    <property type="project" value="UniProtKB-UniRule"/>
</dbReference>
<protein>
    <submittedName>
        <fullName evidence="3">AbrB family transcriptional regulator</fullName>
    </submittedName>
</protein>
<gene>
    <name evidence="3" type="ORF">C7I84_18620</name>
</gene>
<evidence type="ECO:0000313" key="4">
    <source>
        <dbReference type="Proteomes" id="UP000241229"/>
    </source>
</evidence>
<dbReference type="NCBIfam" id="TIGR01439">
    <property type="entry name" value="lp_hng_hel_AbrB"/>
    <property type="match status" value="1"/>
</dbReference>
<evidence type="ECO:0000256" key="1">
    <source>
        <dbReference type="PROSITE-ProRule" id="PRU01076"/>
    </source>
</evidence>
<dbReference type="Pfam" id="PF04014">
    <property type="entry name" value="MazE_antitoxin"/>
    <property type="match status" value="1"/>
</dbReference>
<dbReference type="InterPro" id="IPR007159">
    <property type="entry name" value="SpoVT-AbrB_dom"/>
</dbReference>
<keyword evidence="4" id="KW-1185">Reference proteome</keyword>